<dbReference type="Gene3D" id="3.30.40.10">
    <property type="entry name" value="Zinc/RING finger domain, C3HC4 (zinc finger)"/>
    <property type="match status" value="1"/>
</dbReference>
<dbReference type="PANTHER" id="PTHR22765">
    <property type="entry name" value="RING FINGER AND PROTEASE ASSOCIATED DOMAIN-CONTAINING"/>
    <property type="match status" value="1"/>
</dbReference>
<feature type="transmembrane region" description="Helical" evidence="2">
    <location>
        <begin position="314"/>
        <end position="335"/>
    </location>
</feature>
<feature type="domain" description="RING-type" evidence="4">
    <location>
        <begin position="414"/>
        <end position="455"/>
    </location>
</feature>
<dbReference type="SMART" id="SM00184">
    <property type="entry name" value="RING"/>
    <property type="match status" value="1"/>
</dbReference>
<evidence type="ECO:0000259" key="4">
    <source>
        <dbReference type="PROSITE" id="PS50089"/>
    </source>
</evidence>
<organism evidence="6">
    <name type="scientific">Corethron hystrix</name>
    <dbReference type="NCBI Taxonomy" id="216773"/>
    <lineage>
        <taxon>Eukaryota</taxon>
        <taxon>Sar</taxon>
        <taxon>Stramenopiles</taxon>
        <taxon>Ochrophyta</taxon>
        <taxon>Bacillariophyta</taxon>
        <taxon>Coscinodiscophyceae</taxon>
        <taxon>Corethrophycidae</taxon>
        <taxon>Corethrales</taxon>
        <taxon>Corethraceae</taxon>
        <taxon>Corethron</taxon>
    </lineage>
</organism>
<dbReference type="SUPFAM" id="SSF57850">
    <property type="entry name" value="RING/U-box"/>
    <property type="match status" value="1"/>
</dbReference>
<dbReference type="Pfam" id="PF13639">
    <property type="entry name" value="zf-RING_2"/>
    <property type="match status" value="1"/>
</dbReference>
<proteinExistence type="predicted"/>
<dbReference type="InterPro" id="IPR011889">
    <property type="entry name" value="Liste_lipo_26"/>
</dbReference>
<evidence type="ECO:0000256" key="1">
    <source>
        <dbReference type="PROSITE-ProRule" id="PRU00175"/>
    </source>
</evidence>
<dbReference type="EMBL" id="HBFR01030793">
    <property type="protein sequence ID" value="CAD8895156.1"/>
    <property type="molecule type" value="Transcribed_RNA"/>
</dbReference>
<evidence type="ECO:0000313" key="5">
    <source>
        <dbReference type="EMBL" id="CAD8895155.1"/>
    </source>
</evidence>
<dbReference type="PANTHER" id="PTHR22765:SF416">
    <property type="entry name" value="E3 UBIQUITIN-PROTEIN LIGASE GODZILLA"/>
    <property type="match status" value="1"/>
</dbReference>
<accession>A0A6U5JM18</accession>
<evidence type="ECO:0000256" key="3">
    <source>
        <dbReference type="SAM" id="SignalP"/>
    </source>
</evidence>
<evidence type="ECO:0000256" key="2">
    <source>
        <dbReference type="SAM" id="Phobius"/>
    </source>
</evidence>
<dbReference type="EMBL" id="HBFR01030791">
    <property type="protein sequence ID" value="CAD8895155.1"/>
    <property type="molecule type" value="Transcribed_RNA"/>
</dbReference>
<dbReference type="GO" id="GO:0006511">
    <property type="term" value="P:ubiquitin-dependent protein catabolic process"/>
    <property type="evidence" value="ECO:0007669"/>
    <property type="project" value="TreeGrafter"/>
</dbReference>
<dbReference type="PROSITE" id="PS50089">
    <property type="entry name" value="ZF_RING_2"/>
    <property type="match status" value="1"/>
</dbReference>
<name>A0A6U5JM18_9STRA</name>
<sequence length="486" mass="55446">MSKRTVSVLFRELIALLFGVFELGYAIKVNNDNIHDLVYNATYLQNSSRVSDNSVNYLNTSLVTNMSEVFAFLKYFNQNLDMWDTSRTTDMSSMFSHASQFNGEIGTWDTSQVLTMSKMLASAVRFDSEISYWDTSKVIDMSSLFSYCYSFNRDIGQWDVGRVKDMGEMFGSAYNFNQNLSVWDVSSVEDMSSLFRYASGFNSDLNSWNTSMVTDMNGLFFHAKKFNGDISSWNTSKVVSMARMFTNAESFNVDLSHWDVSRVNNFQDIFNDTLSFNRQMCWDIEEYAMGKNGLLIDSGGKIFCGRTRVVEANMYAYMFAVAGVLGGISFALIILQVVKQNGLTKNGLTKNVKFDPFDMPEISIDVKRKILQKIFRPKIFSRSLVLNNKMKHGLAISPDDMDCEFLATNSNFKCIVCLQPCRYGEKVLCSNVCSHIFHYDCIIDWLVQNNTCPVCPCSMYTDDQIFQGVMLHFPELLQNNQDIIPL</sequence>
<dbReference type="NCBIfam" id="TIGR02167">
    <property type="entry name" value="Liste_lipo_26"/>
    <property type="match status" value="2"/>
</dbReference>
<protein>
    <recommendedName>
        <fullName evidence="4">RING-type domain-containing protein</fullName>
    </recommendedName>
</protein>
<dbReference type="GO" id="GO:0005737">
    <property type="term" value="C:cytoplasm"/>
    <property type="evidence" value="ECO:0007669"/>
    <property type="project" value="TreeGrafter"/>
</dbReference>
<dbReference type="GO" id="GO:0061630">
    <property type="term" value="F:ubiquitin protein ligase activity"/>
    <property type="evidence" value="ECO:0007669"/>
    <property type="project" value="TreeGrafter"/>
</dbReference>
<keyword evidence="3" id="KW-0732">Signal</keyword>
<dbReference type="Pfam" id="PF03382">
    <property type="entry name" value="DUF285"/>
    <property type="match status" value="1"/>
</dbReference>
<keyword evidence="2" id="KW-1133">Transmembrane helix</keyword>
<reference evidence="6" key="1">
    <citation type="submission" date="2021-01" db="EMBL/GenBank/DDBJ databases">
        <authorList>
            <person name="Corre E."/>
            <person name="Pelletier E."/>
            <person name="Niang G."/>
            <person name="Scheremetjew M."/>
            <person name="Finn R."/>
            <person name="Kale V."/>
            <person name="Holt S."/>
            <person name="Cochrane G."/>
            <person name="Meng A."/>
            <person name="Brown T."/>
            <person name="Cohen L."/>
        </authorList>
    </citation>
    <scope>NUCLEOTIDE SEQUENCE</scope>
    <source>
        <strain evidence="6">308</strain>
    </source>
</reference>
<dbReference type="InterPro" id="IPR051826">
    <property type="entry name" value="E3_ubiquitin-ligase_domain"/>
</dbReference>
<keyword evidence="1" id="KW-0479">Metal-binding</keyword>
<feature type="signal peptide" evidence="3">
    <location>
        <begin position="1"/>
        <end position="26"/>
    </location>
</feature>
<keyword evidence="2" id="KW-0812">Transmembrane</keyword>
<gene>
    <name evidence="5" type="ORF">CHYS00102_LOCUS22369</name>
    <name evidence="6" type="ORF">CHYS00102_LOCUS22370</name>
</gene>
<dbReference type="AlphaFoldDB" id="A0A6U5JM18"/>
<dbReference type="InterPro" id="IPR013083">
    <property type="entry name" value="Znf_RING/FYVE/PHD"/>
</dbReference>
<dbReference type="InterPro" id="IPR001841">
    <property type="entry name" value="Znf_RING"/>
</dbReference>
<dbReference type="GO" id="GO:0008270">
    <property type="term" value="F:zinc ion binding"/>
    <property type="evidence" value="ECO:0007669"/>
    <property type="project" value="UniProtKB-KW"/>
</dbReference>
<feature type="chain" id="PRO_5035585806" description="RING-type domain-containing protein" evidence="3">
    <location>
        <begin position="27"/>
        <end position="486"/>
    </location>
</feature>
<keyword evidence="1" id="KW-0863">Zinc-finger</keyword>
<dbReference type="InterPro" id="IPR005046">
    <property type="entry name" value="DUF285"/>
</dbReference>
<evidence type="ECO:0000313" key="6">
    <source>
        <dbReference type="EMBL" id="CAD8895156.1"/>
    </source>
</evidence>
<keyword evidence="1" id="KW-0862">Zinc</keyword>
<keyword evidence="2" id="KW-0472">Membrane</keyword>